<dbReference type="GeneID" id="54292164"/>
<evidence type="ECO:0000256" key="2">
    <source>
        <dbReference type="SAM" id="SignalP"/>
    </source>
</evidence>
<dbReference type="Proteomes" id="UP000799778">
    <property type="component" value="Unassembled WGS sequence"/>
</dbReference>
<feature type="region of interest" description="Disordered" evidence="1">
    <location>
        <begin position="183"/>
        <end position="213"/>
    </location>
</feature>
<proteinExistence type="predicted"/>
<evidence type="ECO:0008006" key="5">
    <source>
        <dbReference type="Google" id="ProtNLM"/>
    </source>
</evidence>
<evidence type="ECO:0000256" key="1">
    <source>
        <dbReference type="SAM" id="MobiDB-lite"/>
    </source>
</evidence>
<gene>
    <name evidence="3" type="ORF">BU24DRAFT_89634</name>
</gene>
<keyword evidence="2" id="KW-0732">Signal</keyword>
<name>A0A6A5X7U7_9PLEO</name>
<dbReference type="AlphaFoldDB" id="A0A6A5X7U7"/>
<reference evidence="3" key="1">
    <citation type="journal article" date="2020" name="Stud. Mycol.">
        <title>101 Dothideomycetes genomes: a test case for predicting lifestyles and emergence of pathogens.</title>
        <authorList>
            <person name="Haridas S."/>
            <person name="Albert R."/>
            <person name="Binder M."/>
            <person name="Bloem J."/>
            <person name="Labutti K."/>
            <person name="Salamov A."/>
            <person name="Andreopoulos B."/>
            <person name="Baker S."/>
            <person name="Barry K."/>
            <person name="Bills G."/>
            <person name="Bluhm B."/>
            <person name="Cannon C."/>
            <person name="Castanera R."/>
            <person name="Culley D."/>
            <person name="Daum C."/>
            <person name="Ezra D."/>
            <person name="Gonzalez J."/>
            <person name="Henrissat B."/>
            <person name="Kuo A."/>
            <person name="Liang C."/>
            <person name="Lipzen A."/>
            <person name="Lutzoni F."/>
            <person name="Magnuson J."/>
            <person name="Mondo S."/>
            <person name="Nolan M."/>
            <person name="Ohm R."/>
            <person name="Pangilinan J."/>
            <person name="Park H.-J."/>
            <person name="Ramirez L."/>
            <person name="Alfaro M."/>
            <person name="Sun H."/>
            <person name="Tritt A."/>
            <person name="Yoshinaga Y."/>
            <person name="Zwiers L.-H."/>
            <person name="Turgeon B."/>
            <person name="Goodwin S."/>
            <person name="Spatafora J."/>
            <person name="Crous P."/>
            <person name="Grigoriev I."/>
        </authorList>
    </citation>
    <scope>NUCLEOTIDE SEQUENCE</scope>
    <source>
        <strain evidence="3">CBS 175.79</strain>
    </source>
</reference>
<keyword evidence="4" id="KW-1185">Reference proteome</keyword>
<protein>
    <recommendedName>
        <fullName evidence="5">Secreted protein</fullName>
    </recommendedName>
</protein>
<dbReference type="RefSeq" id="XP_033377339.1">
    <property type="nucleotide sequence ID" value="XM_033534767.1"/>
</dbReference>
<accession>A0A6A5X7U7</accession>
<evidence type="ECO:0000313" key="4">
    <source>
        <dbReference type="Proteomes" id="UP000799778"/>
    </source>
</evidence>
<dbReference type="EMBL" id="ML978080">
    <property type="protein sequence ID" value="KAF2009000.1"/>
    <property type="molecule type" value="Genomic_DNA"/>
</dbReference>
<feature type="signal peptide" evidence="2">
    <location>
        <begin position="1"/>
        <end position="20"/>
    </location>
</feature>
<sequence>MSNPKLWLFLFWLLGPLTFSSVCLVGRLFGGASAAVLCWCFHYQLSPQTNPGNYDFCPCFDSHDTMINHIMTIDRLFRPFCRLNRRRIGPRGAYIHTIARISIHSKQHSRLLCTLLAPVAFSLSPVPSSPILKAQYAQHLNETNRSRVPLQRNIYLATCKFDVSLHLPHSYMYIHGTNPFRATPRLRSGAPNRVTSPSQNELFPRHTQRQKRE</sequence>
<organism evidence="3 4">
    <name type="scientific">Aaosphaeria arxii CBS 175.79</name>
    <dbReference type="NCBI Taxonomy" id="1450172"/>
    <lineage>
        <taxon>Eukaryota</taxon>
        <taxon>Fungi</taxon>
        <taxon>Dikarya</taxon>
        <taxon>Ascomycota</taxon>
        <taxon>Pezizomycotina</taxon>
        <taxon>Dothideomycetes</taxon>
        <taxon>Pleosporomycetidae</taxon>
        <taxon>Pleosporales</taxon>
        <taxon>Pleosporales incertae sedis</taxon>
        <taxon>Aaosphaeria</taxon>
    </lineage>
</organism>
<feature type="chain" id="PRO_5025593146" description="Secreted protein" evidence="2">
    <location>
        <begin position="21"/>
        <end position="213"/>
    </location>
</feature>
<evidence type="ECO:0000313" key="3">
    <source>
        <dbReference type="EMBL" id="KAF2009000.1"/>
    </source>
</evidence>